<dbReference type="Gene3D" id="2.60.120.920">
    <property type="match status" value="1"/>
</dbReference>
<dbReference type="PROSITE" id="PS50089">
    <property type="entry name" value="ZF_RING_2"/>
    <property type="match status" value="1"/>
</dbReference>
<keyword evidence="9" id="KW-1185">Reference proteome</keyword>
<dbReference type="Gene3D" id="3.30.40.10">
    <property type="entry name" value="Zinc/RING finger domain, C3HC4 (zinc finger)"/>
    <property type="match status" value="1"/>
</dbReference>
<reference evidence="8" key="1">
    <citation type="submission" date="2021-02" db="EMBL/GenBank/DDBJ databases">
        <title>Comparative genomics reveals that relaxation of natural selection precedes convergent phenotypic evolution of cavefish.</title>
        <authorList>
            <person name="Peng Z."/>
        </authorList>
    </citation>
    <scope>NUCLEOTIDE SEQUENCE</scope>
    <source>
        <tissue evidence="8">Muscle</tissue>
    </source>
</reference>
<protein>
    <submittedName>
        <fullName evidence="8">E3 ubiquitin-protein ligase NEURL3</fullName>
    </submittedName>
</protein>
<gene>
    <name evidence="8" type="ORF">IRJ41_009973</name>
</gene>
<dbReference type="EMBL" id="JAFHDT010000017">
    <property type="protein sequence ID" value="KAI7797468.1"/>
    <property type="molecule type" value="Genomic_DNA"/>
</dbReference>
<evidence type="ECO:0000256" key="2">
    <source>
        <dbReference type="ARBA" id="ARBA00022737"/>
    </source>
</evidence>
<keyword evidence="1" id="KW-0479">Metal-binding</keyword>
<feature type="domain" description="NHR" evidence="7">
    <location>
        <begin position="31"/>
        <end position="185"/>
    </location>
</feature>
<dbReference type="InterPro" id="IPR001841">
    <property type="entry name" value="Znf_RING"/>
</dbReference>
<keyword evidence="3 5" id="KW-0863">Zinc-finger</keyword>
<dbReference type="Proteomes" id="UP001059041">
    <property type="component" value="Linkage Group LG17"/>
</dbReference>
<proteinExistence type="predicted"/>
<accession>A0A9W7TJB2</accession>
<dbReference type="GO" id="GO:0005769">
    <property type="term" value="C:early endosome"/>
    <property type="evidence" value="ECO:0007669"/>
    <property type="project" value="TreeGrafter"/>
</dbReference>
<dbReference type="InterPro" id="IPR037962">
    <property type="entry name" value="Neuralized"/>
</dbReference>
<dbReference type="PANTHER" id="PTHR12429:SF36">
    <property type="entry name" value="E3 UBIQUITIN-PROTEIN LIGASE NEURL3"/>
    <property type="match status" value="1"/>
</dbReference>
<evidence type="ECO:0000259" key="7">
    <source>
        <dbReference type="PROSITE" id="PS51065"/>
    </source>
</evidence>
<dbReference type="GO" id="GO:0061630">
    <property type="term" value="F:ubiquitin protein ligase activity"/>
    <property type="evidence" value="ECO:0007669"/>
    <property type="project" value="TreeGrafter"/>
</dbReference>
<sequence>MTPKKKERKMQITRNESPHQCVCHKRRCLGALSFHSHVKGHLITLGEGGRRATRDESSFRHGLVFSERPVQIREKVRLRIERSSSSWQGSLRVGFANVSPENTSVPPLAIPDLTDCELYAATVLPDSTCYPGSEIEFWIDRDGSLCTRSSDGTTSFQSTTLNIHWPIWAMIDVYGQTTAVVLLGSKKKGLIRTYTSCPALTHNKQNDDDCGYRHMSKAILESMSMQEQRNHHPKNTGFETFDCEDCVVCCSNVSDTLLSCGHKCVCTPCAIRVYDEFGTCPLCRQCICLVQFI</sequence>
<dbReference type="InterPro" id="IPR006573">
    <property type="entry name" value="NHR_dom"/>
</dbReference>
<feature type="domain" description="RING-type" evidence="6">
    <location>
        <begin position="246"/>
        <end position="284"/>
    </location>
</feature>
<comment type="caution">
    <text evidence="8">The sequence shown here is derived from an EMBL/GenBank/DDBJ whole genome shotgun (WGS) entry which is preliminary data.</text>
</comment>
<dbReference type="GO" id="GO:0070086">
    <property type="term" value="P:ubiquitin-dependent endocytosis"/>
    <property type="evidence" value="ECO:0007669"/>
    <property type="project" value="TreeGrafter"/>
</dbReference>
<dbReference type="PROSITE" id="PS51065">
    <property type="entry name" value="NHR"/>
    <property type="match status" value="1"/>
</dbReference>
<dbReference type="AlphaFoldDB" id="A0A9W7TJB2"/>
<organism evidence="8 9">
    <name type="scientific">Triplophysa rosa</name>
    <name type="common">Cave loach</name>
    <dbReference type="NCBI Taxonomy" id="992332"/>
    <lineage>
        <taxon>Eukaryota</taxon>
        <taxon>Metazoa</taxon>
        <taxon>Chordata</taxon>
        <taxon>Craniata</taxon>
        <taxon>Vertebrata</taxon>
        <taxon>Euteleostomi</taxon>
        <taxon>Actinopterygii</taxon>
        <taxon>Neopterygii</taxon>
        <taxon>Teleostei</taxon>
        <taxon>Ostariophysi</taxon>
        <taxon>Cypriniformes</taxon>
        <taxon>Nemacheilidae</taxon>
        <taxon>Triplophysa</taxon>
    </lineage>
</organism>
<name>A0A9W7TJB2_TRIRA</name>
<dbReference type="Pfam" id="PF07177">
    <property type="entry name" value="Neuralized"/>
    <property type="match status" value="1"/>
</dbReference>
<dbReference type="InterPro" id="IPR013083">
    <property type="entry name" value="Znf_RING/FYVE/PHD"/>
</dbReference>
<keyword evidence="2" id="KW-0677">Repeat</keyword>
<evidence type="ECO:0000256" key="3">
    <source>
        <dbReference type="ARBA" id="ARBA00022771"/>
    </source>
</evidence>
<dbReference type="OrthoDB" id="6078042at2759"/>
<evidence type="ECO:0000313" key="8">
    <source>
        <dbReference type="EMBL" id="KAI7797468.1"/>
    </source>
</evidence>
<dbReference type="PANTHER" id="PTHR12429">
    <property type="entry name" value="NEURALIZED"/>
    <property type="match status" value="1"/>
</dbReference>
<dbReference type="InterPro" id="IPR043136">
    <property type="entry name" value="B30.2/SPRY_sf"/>
</dbReference>
<dbReference type="FunFam" id="2.60.120.920:FF:000005">
    <property type="entry name" value="Putative E3 ubiquitin-protein ligase NEURL1B"/>
    <property type="match status" value="1"/>
</dbReference>
<evidence type="ECO:0000256" key="1">
    <source>
        <dbReference type="ARBA" id="ARBA00022723"/>
    </source>
</evidence>
<evidence type="ECO:0000259" key="6">
    <source>
        <dbReference type="PROSITE" id="PS50089"/>
    </source>
</evidence>
<evidence type="ECO:0000256" key="5">
    <source>
        <dbReference type="PROSITE-ProRule" id="PRU00175"/>
    </source>
</evidence>
<evidence type="ECO:0000256" key="4">
    <source>
        <dbReference type="ARBA" id="ARBA00022833"/>
    </source>
</evidence>
<evidence type="ECO:0000313" key="9">
    <source>
        <dbReference type="Proteomes" id="UP001059041"/>
    </source>
</evidence>
<keyword evidence="4" id="KW-0862">Zinc</keyword>
<dbReference type="SMART" id="SM00588">
    <property type="entry name" value="NEUZ"/>
    <property type="match status" value="1"/>
</dbReference>
<dbReference type="GO" id="GO:0008270">
    <property type="term" value="F:zinc ion binding"/>
    <property type="evidence" value="ECO:0007669"/>
    <property type="project" value="UniProtKB-KW"/>
</dbReference>